<dbReference type="Proteomes" id="UP000015441">
    <property type="component" value="Unassembled WGS sequence"/>
</dbReference>
<dbReference type="GO" id="GO:0016301">
    <property type="term" value="F:kinase activity"/>
    <property type="evidence" value="ECO:0007669"/>
    <property type="project" value="UniProtKB-KW"/>
</dbReference>
<dbReference type="HOGENOM" id="CLU_997452_0_0_1"/>
<comment type="caution">
    <text evidence="1">The sequence shown here is derived from an EMBL/GenBank/DDBJ whole genome shotgun (WGS) entry which is preliminary data.</text>
</comment>
<sequence>MQDYFHTIVQMEQFYEYTSRNPLHKILVQYRDSPAFQAGSMRENHAARILSTNIFNLQIKITTDEVSILEFAHLICLINSESDLQIWSHIIHIADVLTRVAPPILPDLQIPLTPEKRSTTTLLRNVAEQPDYDSTREALEEALSAELTHYTYKSVDKFWEVNFENKSWYGLTTQIWERYRDGGQCGDGHVFSNNMDEKEMIEWFKSFYRLYLEPYRVQSTNPSEPPTDRNHNECFVRGKFTFTSNKYQLRGGRCNRQVDVFVEHSNNLDSWDHQWLDGG</sequence>
<keyword evidence="2" id="KW-1185">Reference proteome</keyword>
<evidence type="ECO:0000313" key="1">
    <source>
        <dbReference type="EMBL" id="CCU82072.1"/>
    </source>
</evidence>
<protein>
    <submittedName>
        <fullName evidence="1">Serine/threonine-protein kinase Sgk2</fullName>
    </submittedName>
</protein>
<organism evidence="1 2">
    <name type="scientific">Blumeria graminis f. sp. hordei (strain DH14)</name>
    <name type="common">Barley powdery mildew</name>
    <name type="synonym">Oidium monilioides f. sp. hordei</name>
    <dbReference type="NCBI Taxonomy" id="546991"/>
    <lineage>
        <taxon>Eukaryota</taxon>
        <taxon>Fungi</taxon>
        <taxon>Dikarya</taxon>
        <taxon>Ascomycota</taxon>
        <taxon>Pezizomycotina</taxon>
        <taxon>Leotiomycetes</taxon>
        <taxon>Erysiphales</taxon>
        <taxon>Erysiphaceae</taxon>
        <taxon>Blumeria</taxon>
        <taxon>Blumeria hordei</taxon>
    </lineage>
</organism>
<proteinExistence type="predicted"/>
<accession>N1JIK1</accession>
<dbReference type="AlphaFoldDB" id="N1JIK1"/>
<keyword evidence="1" id="KW-0418">Kinase</keyword>
<name>N1JIK1_BLUG1</name>
<dbReference type="EMBL" id="CAUH01005776">
    <property type="protein sequence ID" value="CCU82072.1"/>
    <property type="molecule type" value="Genomic_DNA"/>
</dbReference>
<dbReference type="InParanoid" id="N1JIK1"/>
<dbReference type="OrthoDB" id="3606374at2759"/>
<gene>
    <name evidence="1" type="ORF">BGHDH14_bghG005776000001001</name>
</gene>
<reference evidence="1 2" key="1">
    <citation type="journal article" date="2010" name="Science">
        <title>Genome expansion and gene loss in powdery mildew fungi reveal tradeoffs in extreme parasitism.</title>
        <authorList>
            <person name="Spanu P.D."/>
            <person name="Abbott J.C."/>
            <person name="Amselem J."/>
            <person name="Burgis T.A."/>
            <person name="Soanes D.M."/>
            <person name="Stueber K."/>
            <person name="Ver Loren van Themaat E."/>
            <person name="Brown J.K.M."/>
            <person name="Butcher S.A."/>
            <person name="Gurr S.J."/>
            <person name="Lebrun M.-H."/>
            <person name="Ridout C.J."/>
            <person name="Schulze-Lefert P."/>
            <person name="Talbot N.J."/>
            <person name="Ahmadinejad N."/>
            <person name="Ametz C."/>
            <person name="Barton G.R."/>
            <person name="Benjdia M."/>
            <person name="Bidzinski P."/>
            <person name="Bindschedler L.V."/>
            <person name="Both M."/>
            <person name="Brewer M.T."/>
            <person name="Cadle-Davidson L."/>
            <person name="Cadle-Davidson M.M."/>
            <person name="Collemare J."/>
            <person name="Cramer R."/>
            <person name="Frenkel O."/>
            <person name="Godfrey D."/>
            <person name="Harriman J."/>
            <person name="Hoede C."/>
            <person name="King B.C."/>
            <person name="Klages S."/>
            <person name="Kleemann J."/>
            <person name="Knoll D."/>
            <person name="Koti P.S."/>
            <person name="Kreplak J."/>
            <person name="Lopez-Ruiz F.J."/>
            <person name="Lu X."/>
            <person name="Maekawa T."/>
            <person name="Mahanil S."/>
            <person name="Micali C."/>
            <person name="Milgroom M.G."/>
            <person name="Montana G."/>
            <person name="Noir S."/>
            <person name="O'Connell R.J."/>
            <person name="Oberhaensli S."/>
            <person name="Parlange F."/>
            <person name="Pedersen C."/>
            <person name="Quesneville H."/>
            <person name="Reinhardt R."/>
            <person name="Rott M."/>
            <person name="Sacristan S."/>
            <person name="Schmidt S.M."/>
            <person name="Schoen M."/>
            <person name="Skamnioti P."/>
            <person name="Sommer H."/>
            <person name="Stephens A."/>
            <person name="Takahara H."/>
            <person name="Thordal-Christensen H."/>
            <person name="Vigouroux M."/>
            <person name="Wessling R."/>
            <person name="Wicker T."/>
            <person name="Panstruga R."/>
        </authorList>
    </citation>
    <scope>NUCLEOTIDE SEQUENCE [LARGE SCALE GENOMIC DNA]</scope>
    <source>
        <strain evidence="1">DH14</strain>
    </source>
</reference>
<evidence type="ECO:0000313" key="2">
    <source>
        <dbReference type="Proteomes" id="UP000015441"/>
    </source>
</evidence>
<keyword evidence="1" id="KW-0808">Transferase</keyword>